<gene>
    <name evidence="4" type="ORF">NITLEN_50074</name>
</gene>
<feature type="domain" description="YhdP central" evidence="3">
    <location>
        <begin position="313"/>
        <end position="1064"/>
    </location>
</feature>
<evidence type="ECO:0000256" key="1">
    <source>
        <dbReference type="SAM" id="MobiDB-lite"/>
    </source>
</evidence>
<dbReference type="InterPro" id="IPR025263">
    <property type="entry name" value="YhdP_central"/>
</dbReference>
<dbReference type="Pfam" id="PF13116">
    <property type="entry name" value="YhdP"/>
    <property type="match status" value="1"/>
</dbReference>
<dbReference type="EMBL" id="OUNR01000018">
    <property type="protein sequence ID" value="SPP66034.1"/>
    <property type="molecule type" value="Genomic_DNA"/>
</dbReference>
<name>A0A330L8J3_9BACT</name>
<organism evidence="4 5">
    <name type="scientific">Nitrospira lenta</name>
    <dbReference type="NCBI Taxonomy" id="1436998"/>
    <lineage>
        <taxon>Bacteria</taxon>
        <taxon>Pseudomonadati</taxon>
        <taxon>Nitrospirota</taxon>
        <taxon>Nitrospiria</taxon>
        <taxon>Nitrospirales</taxon>
        <taxon>Nitrospiraceae</taxon>
        <taxon>Nitrospira</taxon>
    </lineage>
</organism>
<dbReference type="GO" id="GO:0005886">
    <property type="term" value="C:plasma membrane"/>
    <property type="evidence" value="ECO:0007669"/>
    <property type="project" value="TreeGrafter"/>
</dbReference>
<keyword evidence="5" id="KW-1185">Reference proteome</keyword>
<dbReference type="Pfam" id="PF05170">
    <property type="entry name" value="AsmA"/>
    <property type="match status" value="1"/>
</dbReference>
<dbReference type="InParanoid" id="A0A330L8J3"/>
<evidence type="ECO:0008006" key="6">
    <source>
        <dbReference type="Google" id="ProtNLM"/>
    </source>
</evidence>
<dbReference type="InterPro" id="IPR052894">
    <property type="entry name" value="AsmA-related"/>
</dbReference>
<evidence type="ECO:0000259" key="2">
    <source>
        <dbReference type="Pfam" id="PF05170"/>
    </source>
</evidence>
<evidence type="ECO:0000313" key="4">
    <source>
        <dbReference type="EMBL" id="SPP66034.1"/>
    </source>
</evidence>
<dbReference type="AlphaFoldDB" id="A0A330L8J3"/>
<accession>A0A330L8J3</accession>
<dbReference type="InterPro" id="IPR007844">
    <property type="entry name" value="AsmA"/>
</dbReference>
<dbReference type="RefSeq" id="WP_121990255.1">
    <property type="nucleotide sequence ID" value="NZ_OUNR01000018.1"/>
</dbReference>
<dbReference type="PANTHER" id="PTHR30441:SF4">
    <property type="entry name" value="PROTEIN ASMA"/>
    <property type="match status" value="1"/>
</dbReference>
<proteinExistence type="predicted"/>
<dbReference type="Proteomes" id="UP000248168">
    <property type="component" value="Unassembled WGS sequence"/>
</dbReference>
<sequence>MSRLRLFLVIVLVLAASAGTFLLFSNTLIGEDYLKKFVLQQLEESLGRKIEVHRAKFVIFPRIRVELTQVSIHNPNSDQVVFSAKRIDLVLRLLPLLRKQVVGKRLLVEDPVLTIHRTEAGHWNILDNADQAATDQRTLDMMTRVFMIRQATVVNGSITVIDEGRPGGTRTLKLERVEGGIVIRPERAMADVHLSVAQTGRDGLSAVSLVGQIKRVERSDALTAEEPAASAPASMFQFEGQVDAANVVLRDVADFFGPRPIPEQLDGLVNVQGQVRIMPGLAGYDAVLSSMTARLNQLTLTGKANLAGLLTAQPTFAVTFNSSLVTLKELLNTIPAQWIHPQLPAVLVERQIDGKVQVVNATLTGSATSGPQLSVTGEFRVQEGQALLGDDRVPTKDLTGVIVVETGRVRAANFTGRYGAIQITEGKAAVSFLDAGPWLELEITGSMAATDLVQLLAKTVKADRFAHLLGGLRDVEGTALPTFRLVGPLNEPGGVTFAGGEITARYISLTHPSLPERLTALQGKFVLADGGTRFEQVTGHLGDTIVQVQGGLSGGSASVFQEFVIRVNGDAGHIVKFVPSRAIPAGMFEGLLSGAVQLSGAAEAPQVRGNLVLTDAKVVVPNAIEKPVGAPAMLEFDGHLTRTNTATVTRVELVLPSVRIPVKGAIQIGEKFSIDATLVTGELSLSGLPEWIAKGGFEAGNVEVSLDVKGKGTDWKTWKTTGWVAVTNGLMLVKGAGHIDDLYARVKLVRNGAEVKRLSFKVQDSDLALEATVRNWPSKPVITGKIESNQLDLDLVIPKGERSPMRELLETLASSSQVTMTASAARAHYRHLKFGGLTARITIQDGVLDIDRISGDSANGQVAGRVVVQLPAKAPAETEVSLRATGVAVEDLLRLTNANIQGVSGQVRLNGTIRAHGRNPHGVYPSLNGKTEVLLENGRILKSEERAIWKILSILNLPAVLQGKVDLEKEGLPYNRISATVMIQNGSFQTENLVVDSPILKITAAGNYDLPTDQLDMVVAVSPFGSYATFLKTIPLFGRIFAGDRKGMATAIFSLKGAVEDPEVTYLPMKSFTTGLSGLAQLAVDVLKNTLTLPIDLMTPNEDKPVTPELEFAPEAVPATP</sequence>
<dbReference type="PANTHER" id="PTHR30441">
    <property type="entry name" value="DUF748 DOMAIN-CONTAINING PROTEIN"/>
    <property type="match status" value="1"/>
</dbReference>
<evidence type="ECO:0000313" key="5">
    <source>
        <dbReference type="Proteomes" id="UP000248168"/>
    </source>
</evidence>
<protein>
    <recommendedName>
        <fullName evidence="6">AsmA family protein</fullName>
    </recommendedName>
</protein>
<dbReference type="GO" id="GO:0090313">
    <property type="term" value="P:regulation of protein targeting to membrane"/>
    <property type="evidence" value="ECO:0007669"/>
    <property type="project" value="TreeGrafter"/>
</dbReference>
<evidence type="ECO:0000259" key="3">
    <source>
        <dbReference type="Pfam" id="PF13116"/>
    </source>
</evidence>
<dbReference type="OrthoDB" id="9758737at2"/>
<feature type="domain" description="AsmA" evidence="2">
    <location>
        <begin position="8"/>
        <end position="163"/>
    </location>
</feature>
<feature type="region of interest" description="Disordered" evidence="1">
    <location>
        <begin position="1099"/>
        <end position="1121"/>
    </location>
</feature>
<reference evidence="5" key="1">
    <citation type="submission" date="2018-04" db="EMBL/GenBank/DDBJ databases">
        <authorList>
            <person name="Lucker S."/>
            <person name="Sakoula D."/>
        </authorList>
    </citation>
    <scope>NUCLEOTIDE SEQUENCE [LARGE SCALE GENOMIC DNA]</scope>
</reference>